<comment type="function">
    <text evidence="7">Component of the Mediator complex, a coactivator involved in the regulated transcription of nearly all RNA polymerase II-dependent genes. Mediator functions as a bridge to convey information from gene-specific regulatory proteins to the basal RNA polymerase II transcription machinery. Mediator is recruited to promoters by direct interactions with regulatory proteins and serves as a scaffold for the assembly of a functional preinitiation complex with RNA polymerase II and the general transcription factors.</text>
</comment>
<evidence type="ECO:0000256" key="2">
    <source>
        <dbReference type="ARBA" id="ARBA00008089"/>
    </source>
</evidence>
<reference evidence="10" key="1">
    <citation type="journal article" date="2023" name="Mol. Phylogenet. Evol.">
        <title>Genome-scale phylogeny and comparative genomics of the fungal order Sordariales.</title>
        <authorList>
            <person name="Hensen N."/>
            <person name="Bonometti L."/>
            <person name="Westerberg I."/>
            <person name="Brannstrom I.O."/>
            <person name="Guillou S."/>
            <person name="Cros-Aarteil S."/>
            <person name="Calhoun S."/>
            <person name="Haridas S."/>
            <person name="Kuo A."/>
            <person name="Mondo S."/>
            <person name="Pangilinan J."/>
            <person name="Riley R."/>
            <person name="LaButti K."/>
            <person name="Andreopoulos B."/>
            <person name="Lipzen A."/>
            <person name="Chen C."/>
            <person name="Yan M."/>
            <person name="Daum C."/>
            <person name="Ng V."/>
            <person name="Clum A."/>
            <person name="Steindorff A."/>
            <person name="Ohm R.A."/>
            <person name="Martin F."/>
            <person name="Silar P."/>
            <person name="Natvig D.O."/>
            <person name="Lalanne C."/>
            <person name="Gautier V."/>
            <person name="Ament-Velasquez S.L."/>
            <person name="Kruys A."/>
            <person name="Hutchinson M.I."/>
            <person name="Powell A.J."/>
            <person name="Barry K."/>
            <person name="Miller A.N."/>
            <person name="Grigoriev I.V."/>
            <person name="Debuchy R."/>
            <person name="Gladieux P."/>
            <person name="Hiltunen Thoren M."/>
            <person name="Johannesson H."/>
        </authorList>
    </citation>
    <scope>NUCLEOTIDE SEQUENCE</scope>
    <source>
        <strain evidence="10">SMH4131-1</strain>
    </source>
</reference>
<feature type="region of interest" description="Disordered" evidence="9">
    <location>
        <begin position="30"/>
        <end position="67"/>
    </location>
</feature>
<accession>A0AAE0M3L7</accession>
<evidence type="ECO:0000256" key="3">
    <source>
        <dbReference type="ARBA" id="ARBA00023015"/>
    </source>
</evidence>
<keyword evidence="5 7" id="KW-0804">Transcription</keyword>
<evidence type="ECO:0000256" key="9">
    <source>
        <dbReference type="SAM" id="MobiDB-lite"/>
    </source>
</evidence>
<name>A0AAE0M3L7_9PEZI</name>
<evidence type="ECO:0000256" key="5">
    <source>
        <dbReference type="ARBA" id="ARBA00023163"/>
    </source>
</evidence>
<dbReference type="Proteomes" id="UP001286456">
    <property type="component" value="Unassembled WGS sequence"/>
</dbReference>
<keyword evidence="4 7" id="KW-0010">Activator</keyword>
<evidence type="ECO:0000313" key="10">
    <source>
        <dbReference type="EMBL" id="KAK3317840.1"/>
    </source>
</evidence>
<dbReference type="GO" id="GO:0006357">
    <property type="term" value="P:regulation of transcription by RNA polymerase II"/>
    <property type="evidence" value="ECO:0007669"/>
    <property type="project" value="InterPro"/>
</dbReference>
<comment type="subunit">
    <text evidence="7">Component of the Mediator complex.</text>
</comment>
<keyword evidence="3 7" id="KW-0805">Transcription regulation</keyword>
<dbReference type="AlphaFoldDB" id="A0AAE0M3L7"/>
<evidence type="ECO:0000256" key="1">
    <source>
        <dbReference type="ARBA" id="ARBA00004123"/>
    </source>
</evidence>
<keyword evidence="11" id="KW-1185">Reference proteome</keyword>
<dbReference type="Pfam" id="PF07544">
    <property type="entry name" value="Med9"/>
    <property type="match status" value="1"/>
</dbReference>
<evidence type="ECO:0000256" key="7">
    <source>
        <dbReference type="RuleBase" id="RU364145"/>
    </source>
</evidence>
<feature type="coiled-coil region" evidence="8">
    <location>
        <begin position="93"/>
        <end position="127"/>
    </location>
</feature>
<keyword evidence="6 7" id="KW-0539">Nucleus</keyword>
<proteinExistence type="inferred from homology"/>
<evidence type="ECO:0000256" key="4">
    <source>
        <dbReference type="ARBA" id="ARBA00023159"/>
    </source>
</evidence>
<dbReference type="GO" id="GO:0003712">
    <property type="term" value="F:transcription coregulator activity"/>
    <property type="evidence" value="ECO:0007669"/>
    <property type="project" value="InterPro"/>
</dbReference>
<protein>
    <recommendedName>
        <fullName evidence="7">Mediator of RNA polymerase II transcription subunit 9</fullName>
    </recommendedName>
    <alternativeName>
        <fullName evidence="7">Mediator complex subunit 9</fullName>
    </alternativeName>
</protein>
<dbReference type="GO" id="GO:0016592">
    <property type="term" value="C:mediator complex"/>
    <property type="evidence" value="ECO:0007669"/>
    <property type="project" value="InterPro"/>
</dbReference>
<sequence>MASHLPDGLSPDAVDTLTELTSIIIKLRASQQPPSLTNLPNPPTAASANNHHPNSAPGSSGIGGQLLSVKELPGATDNLKHKLQRARAAVKTLPDVGRTIAQQEAEIAELEARRRKQVEMLRGLKEEGLQFGMLEQRSKDEGERMVE</sequence>
<dbReference type="EMBL" id="JAUEPO010000007">
    <property type="protein sequence ID" value="KAK3317840.1"/>
    <property type="molecule type" value="Genomic_DNA"/>
</dbReference>
<comment type="similarity">
    <text evidence="2 7">Belongs to the Mediator complex subunit 9 family.</text>
</comment>
<dbReference type="InterPro" id="IPR011425">
    <property type="entry name" value="Med9"/>
</dbReference>
<comment type="subcellular location">
    <subcellularLocation>
        <location evidence="1 7">Nucleus</location>
    </subcellularLocation>
</comment>
<keyword evidence="8" id="KW-0175">Coiled coil</keyword>
<evidence type="ECO:0000256" key="6">
    <source>
        <dbReference type="ARBA" id="ARBA00023242"/>
    </source>
</evidence>
<evidence type="ECO:0000256" key="8">
    <source>
        <dbReference type="SAM" id="Coils"/>
    </source>
</evidence>
<gene>
    <name evidence="7" type="primary">MED9</name>
    <name evidence="10" type="ORF">B0T19DRAFT_405499</name>
</gene>
<reference evidence="10" key="2">
    <citation type="submission" date="2023-06" db="EMBL/GenBank/DDBJ databases">
        <authorList>
            <consortium name="Lawrence Berkeley National Laboratory"/>
            <person name="Haridas S."/>
            <person name="Hensen N."/>
            <person name="Bonometti L."/>
            <person name="Westerberg I."/>
            <person name="Brannstrom I.O."/>
            <person name="Guillou S."/>
            <person name="Cros-Aarteil S."/>
            <person name="Calhoun S."/>
            <person name="Kuo A."/>
            <person name="Mondo S."/>
            <person name="Pangilinan J."/>
            <person name="Riley R."/>
            <person name="Labutti K."/>
            <person name="Andreopoulos B."/>
            <person name="Lipzen A."/>
            <person name="Chen C."/>
            <person name="Yanf M."/>
            <person name="Daum C."/>
            <person name="Ng V."/>
            <person name="Clum A."/>
            <person name="Steindorff A."/>
            <person name="Ohm R."/>
            <person name="Martin F."/>
            <person name="Silar P."/>
            <person name="Natvig D."/>
            <person name="Lalanne C."/>
            <person name="Gautier V."/>
            <person name="Ament-Velasquez S.L."/>
            <person name="Kruys A."/>
            <person name="Hutchinson M.I."/>
            <person name="Powell A.J."/>
            <person name="Barry K."/>
            <person name="Miller A.N."/>
            <person name="Grigoriev I.V."/>
            <person name="Debuchy R."/>
            <person name="Gladieux P."/>
            <person name="Thoren M.H."/>
            <person name="Johannesson H."/>
        </authorList>
    </citation>
    <scope>NUCLEOTIDE SEQUENCE</scope>
    <source>
        <strain evidence="10">SMH4131-1</strain>
    </source>
</reference>
<evidence type="ECO:0000313" key="11">
    <source>
        <dbReference type="Proteomes" id="UP001286456"/>
    </source>
</evidence>
<feature type="compositionally biased region" description="Low complexity" evidence="9">
    <location>
        <begin position="31"/>
        <end position="57"/>
    </location>
</feature>
<comment type="caution">
    <text evidence="10">The sequence shown here is derived from an EMBL/GenBank/DDBJ whole genome shotgun (WGS) entry which is preliminary data.</text>
</comment>
<organism evidence="10 11">
    <name type="scientific">Cercophora scortea</name>
    <dbReference type="NCBI Taxonomy" id="314031"/>
    <lineage>
        <taxon>Eukaryota</taxon>
        <taxon>Fungi</taxon>
        <taxon>Dikarya</taxon>
        <taxon>Ascomycota</taxon>
        <taxon>Pezizomycotina</taxon>
        <taxon>Sordariomycetes</taxon>
        <taxon>Sordariomycetidae</taxon>
        <taxon>Sordariales</taxon>
        <taxon>Lasiosphaeriaceae</taxon>
        <taxon>Cercophora</taxon>
    </lineage>
</organism>